<comment type="caution">
    <text evidence="1">The sequence shown here is derived from an EMBL/GenBank/DDBJ whole genome shotgun (WGS) entry which is preliminary data.</text>
</comment>
<organism evidence="1 2">
    <name type="scientific">Arthrobacter wenxiniae</name>
    <dbReference type="NCBI Taxonomy" id="2713570"/>
    <lineage>
        <taxon>Bacteria</taxon>
        <taxon>Bacillati</taxon>
        <taxon>Actinomycetota</taxon>
        <taxon>Actinomycetes</taxon>
        <taxon>Micrococcales</taxon>
        <taxon>Micrococcaceae</taxon>
        <taxon>Arthrobacter</taxon>
    </lineage>
</organism>
<accession>A0A7Y7IFK1</accession>
<dbReference type="AlphaFoldDB" id="A0A7Y7IFK1"/>
<evidence type="ECO:0000313" key="1">
    <source>
        <dbReference type="EMBL" id="NVM94574.1"/>
    </source>
</evidence>
<protein>
    <recommendedName>
        <fullName evidence="3">AbiEi antitoxin C-terminal domain-containing protein</fullName>
    </recommendedName>
</protein>
<dbReference type="EMBL" id="JAAMFM010000006">
    <property type="protein sequence ID" value="NVM94574.1"/>
    <property type="molecule type" value="Genomic_DNA"/>
</dbReference>
<keyword evidence="2" id="KW-1185">Reference proteome</keyword>
<proteinExistence type="predicted"/>
<gene>
    <name evidence="1" type="ORF">G6034_06555</name>
</gene>
<evidence type="ECO:0008006" key="3">
    <source>
        <dbReference type="Google" id="ProtNLM"/>
    </source>
</evidence>
<dbReference type="Proteomes" id="UP000543556">
    <property type="component" value="Unassembled WGS sequence"/>
</dbReference>
<dbReference type="RefSeq" id="WP_176634295.1">
    <property type="nucleotide sequence ID" value="NZ_JAAMFM010000006.1"/>
</dbReference>
<name>A0A7Y7IFK1_9MICC</name>
<reference evidence="1 2" key="1">
    <citation type="submission" date="2020-02" db="EMBL/GenBank/DDBJ databases">
        <title>Genome sequence of strain AETb3-4.</title>
        <authorList>
            <person name="Gao J."/>
            <person name="Zhang X."/>
        </authorList>
    </citation>
    <scope>NUCLEOTIDE SEQUENCE [LARGE SCALE GENOMIC DNA]</scope>
    <source>
        <strain evidence="1 2">AETb3-4</strain>
    </source>
</reference>
<sequence>MHTFTEPGGVLAPGGQFTIAELCAMERDGVLSRVFGQAFRSVAEPETAALRASALAHHVPAALAGRAVLGRGSAAWVHGCAPPPPAICLLLDRGHRTTSLAPLSGCNVHEVQLGPYDAERLGGAQVTCALRTAVDIAMHEPAARAVPVLLALSRNADLNCPLGRINMAVGMARHVPGKRRAQDLLRSLLER</sequence>
<evidence type="ECO:0000313" key="2">
    <source>
        <dbReference type="Proteomes" id="UP000543556"/>
    </source>
</evidence>